<dbReference type="PANTHER" id="PTHR46746:SF9">
    <property type="entry name" value="CD209 ANTIGEN-LIKE PROTEIN C-LIKE"/>
    <property type="match status" value="1"/>
</dbReference>
<keyword evidence="5" id="KW-0472">Membrane</keyword>
<dbReference type="InterPro" id="IPR001304">
    <property type="entry name" value="C-type_lectin-like"/>
</dbReference>
<evidence type="ECO:0000313" key="8">
    <source>
        <dbReference type="Proteomes" id="UP000002279"/>
    </source>
</evidence>
<evidence type="ECO:0000256" key="5">
    <source>
        <dbReference type="SAM" id="Phobius"/>
    </source>
</evidence>
<dbReference type="InterPro" id="IPR033992">
    <property type="entry name" value="NKR-like_CTLD"/>
</dbReference>
<dbReference type="GO" id="GO:0030246">
    <property type="term" value="F:carbohydrate binding"/>
    <property type="evidence" value="ECO:0007669"/>
    <property type="project" value="UniProtKB-KW"/>
</dbReference>
<evidence type="ECO:0000256" key="1">
    <source>
        <dbReference type="ARBA" id="ARBA00004167"/>
    </source>
</evidence>
<reference evidence="7" key="2">
    <citation type="submission" date="2025-08" db="UniProtKB">
        <authorList>
            <consortium name="Ensembl"/>
        </authorList>
    </citation>
    <scope>IDENTIFICATION</scope>
    <source>
        <strain evidence="7">Glennie</strain>
    </source>
</reference>
<organism evidence="7 8">
    <name type="scientific">Ornithorhynchus anatinus</name>
    <name type="common">Duckbill platypus</name>
    <dbReference type="NCBI Taxonomy" id="9258"/>
    <lineage>
        <taxon>Eukaryota</taxon>
        <taxon>Metazoa</taxon>
        <taxon>Chordata</taxon>
        <taxon>Craniata</taxon>
        <taxon>Vertebrata</taxon>
        <taxon>Euteleostomi</taxon>
        <taxon>Mammalia</taxon>
        <taxon>Monotremata</taxon>
        <taxon>Ornithorhynchidae</taxon>
        <taxon>Ornithorhynchus</taxon>
    </lineage>
</organism>
<evidence type="ECO:0000259" key="6">
    <source>
        <dbReference type="PROSITE" id="PS50041"/>
    </source>
</evidence>
<comment type="subcellular location">
    <subcellularLocation>
        <location evidence="1">Membrane</location>
        <topology evidence="1">Single-pass membrane protein</topology>
    </subcellularLocation>
</comment>
<dbReference type="InterPro" id="IPR016187">
    <property type="entry name" value="CTDL_fold"/>
</dbReference>
<sequence length="238" mass="26554">CDIEQHTQCATVRVPQKSGSRNPPSTSPSGPGSRHPCRWVATVLGIASLSLLLIIVYLSAHKNCENSQGSQKGNTSFSNISCVDGPGNKNSTWIAALKEELCPGQQDAICELCPQGWKLNGSRCYYFSEELQNWTVGAQDCANKKSWLLVLEDEAEADRVRAMRPRDEHFWIGYKYNTTRGQWMWLDDSGFSGYRIEINYPTGKNCVSSKGKSSITPEDCDTSHRAWICKRNVTVLEP</sequence>
<keyword evidence="5" id="KW-1133">Transmembrane helix</keyword>
<dbReference type="InterPro" id="IPR016186">
    <property type="entry name" value="C-type_lectin-like/link_sf"/>
</dbReference>
<dbReference type="SMART" id="SM00034">
    <property type="entry name" value="CLECT"/>
    <property type="match status" value="1"/>
</dbReference>
<dbReference type="GO" id="GO:0016020">
    <property type="term" value="C:membrane"/>
    <property type="evidence" value="ECO:0007669"/>
    <property type="project" value="UniProtKB-SubCell"/>
</dbReference>
<dbReference type="GeneTree" id="ENSGT00940000161161"/>
<dbReference type="InterPro" id="IPR051379">
    <property type="entry name" value="C-type_Lectin_Receptor_IMM"/>
</dbReference>
<dbReference type="Pfam" id="PF00059">
    <property type="entry name" value="Lectin_C"/>
    <property type="match status" value="1"/>
</dbReference>
<gene>
    <name evidence="7" type="primary">LOC114817769</name>
</gene>
<evidence type="ECO:0000256" key="4">
    <source>
        <dbReference type="SAM" id="MobiDB-lite"/>
    </source>
</evidence>
<evidence type="ECO:0000256" key="3">
    <source>
        <dbReference type="ARBA" id="ARBA00023157"/>
    </source>
</evidence>
<reference evidence="7 8" key="1">
    <citation type="journal article" date="2008" name="Nature">
        <title>Genome analysis of the platypus reveals unique signatures of evolution.</title>
        <authorList>
            <person name="Warren W.C."/>
            <person name="Hillier L.W."/>
            <person name="Marshall Graves J.A."/>
            <person name="Birney E."/>
            <person name="Ponting C.P."/>
            <person name="Grutzner F."/>
            <person name="Belov K."/>
            <person name="Miller W."/>
            <person name="Clarke L."/>
            <person name="Chinwalla A.T."/>
            <person name="Yang S.P."/>
            <person name="Heger A."/>
            <person name="Locke D.P."/>
            <person name="Miethke P."/>
            <person name="Waters P.D."/>
            <person name="Veyrunes F."/>
            <person name="Fulton L."/>
            <person name="Fulton B."/>
            <person name="Graves T."/>
            <person name="Wallis J."/>
            <person name="Puente X.S."/>
            <person name="Lopez-Otin C."/>
            <person name="Ordonez G.R."/>
            <person name="Eichler E.E."/>
            <person name="Chen L."/>
            <person name="Cheng Z."/>
            <person name="Deakin J.E."/>
            <person name="Alsop A."/>
            <person name="Thompson K."/>
            <person name="Kirby P."/>
            <person name="Papenfuss A.T."/>
            <person name="Wakefield M.J."/>
            <person name="Olender T."/>
            <person name="Lancet D."/>
            <person name="Huttley G.A."/>
            <person name="Smit A.F."/>
            <person name="Pask A."/>
            <person name="Temple-Smith P."/>
            <person name="Batzer M.A."/>
            <person name="Walker J.A."/>
            <person name="Konkel M.K."/>
            <person name="Harris R.S."/>
            <person name="Whittington C.M."/>
            <person name="Wong E.S."/>
            <person name="Gemmell N.J."/>
            <person name="Buschiazzo E."/>
            <person name="Vargas Jentzsch I.M."/>
            <person name="Merkel A."/>
            <person name="Schmitz J."/>
            <person name="Zemann A."/>
            <person name="Churakov G."/>
            <person name="Kriegs J.O."/>
            <person name="Brosius J."/>
            <person name="Murchison E.P."/>
            <person name="Sachidanandam R."/>
            <person name="Smith C."/>
            <person name="Hannon G.J."/>
            <person name="Tsend-Ayush E."/>
            <person name="McMillan D."/>
            <person name="Attenborough R."/>
            <person name="Rens W."/>
            <person name="Ferguson-Smith M."/>
            <person name="Lefevre C.M."/>
            <person name="Sharp J.A."/>
            <person name="Nicholas K.R."/>
            <person name="Ray D.A."/>
            <person name="Kube M."/>
            <person name="Reinhardt R."/>
            <person name="Pringle T.H."/>
            <person name="Taylor J."/>
            <person name="Jones R.C."/>
            <person name="Nixon B."/>
            <person name="Dacheux J.L."/>
            <person name="Niwa H."/>
            <person name="Sekita Y."/>
            <person name="Huang X."/>
            <person name="Stark A."/>
            <person name="Kheradpour P."/>
            <person name="Kellis M."/>
            <person name="Flicek P."/>
            <person name="Chen Y."/>
            <person name="Webber C."/>
            <person name="Hardison R."/>
            <person name="Nelson J."/>
            <person name="Hallsworth-Pepin K."/>
            <person name="Delehaunty K."/>
            <person name="Markovic C."/>
            <person name="Minx P."/>
            <person name="Feng Y."/>
            <person name="Kremitzki C."/>
            <person name="Mitreva M."/>
            <person name="Glasscock J."/>
            <person name="Wylie T."/>
            <person name="Wohldmann P."/>
            <person name="Thiru P."/>
            <person name="Nhan M.N."/>
            <person name="Pohl C.S."/>
            <person name="Smith S.M."/>
            <person name="Hou S."/>
            <person name="Nefedov M."/>
            <person name="de Jong P.J."/>
            <person name="Renfree M.B."/>
            <person name="Mardis E.R."/>
            <person name="Wilson R.K."/>
        </authorList>
    </citation>
    <scope>NUCLEOTIDE SEQUENCE [LARGE SCALE GENOMIC DNA]</scope>
    <source>
        <strain evidence="7 8">Glennie</strain>
    </source>
</reference>
<dbReference type="Bgee" id="ENSOANG00000022136">
    <property type="expression patterns" value="Expressed in liver and 4 other cell types or tissues"/>
</dbReference>
<reference evidence="7" key="3">
    <citation type="submission" date="2025-09" db="UniProtKB">
        <authorList>
            <consortium name="Ensembl"/>
        </authorList>
    </citation>
    <scope>IDENTIFICATION</scope>
    <source>
        <strain evidence="7">Glennie</strain>
    </source>
</reference>
<accession>F7EZX4</accession>
<dbReference type="PROSITE" id="PS50041">
    <property type="entry name" value="C_TYPE_LECTIN_2"/>
    <property type="match status" value="1"/>
</dbReference>
<dbReference type="Ensembl" id="ENSOANT00000030505.3">
    <property type="protein sequence ID" value="ENSOANP00000026704.2"/>
    <property type="gene ID" value="ENSOANG00000022136.3"/>
</dbReference>
<dbReference type="eggNOG" id="KOG4297">
    <property type="taxonomic scope" value="Eukaryota"/>
</dbReference>
<feature type="domain" description="C-type lectin" evidence="6">
    <location>
        <begin position="120"/>
        <end position="230"/>
    </location>
</feature>
<proteinExistence type="predicted"/>
<feature type="region of interest" description="Disordered" evidence="4">
    <location>
        <begin position="13"/>
        <end position="34"/>
    </location>
</feature>
<keyword evidence="8" id="KW-1185">Reference proteome</keyword>
<keyword evidence="2" id="KW-0430">Lectin</keyword>
<feature type="compositionally biased region" description="Low complexity" evidence="4">
    <location>
        <begin position="18"/>
        <end position="33"/>
    </location>
</feature>
<protein>
    <recommendedName>
        <fullName evidence="6">C-type lectin domain-containing protein</fullName>
    </recommendedName>
</protein>
<keyword evidence="3" id="KW-1015">Disulfide bond</keyword>
<dbReference type="PANTHER" id="PTHR46746">
    <property type="entry name" value="KILLER CELL LECTIN-LIKE RECEPTOR SUBFAMILY F MEMBER 2"/>
    <property type="match status" value="1"/>
</dbReference>
<dbReference type="CDD" id="cd03593">
    <property type="entry name" value="CLECT_NK_receptors_like"/>
    <property type="match status" value="1"/>
</dbReference>
<dbReference type="SUPFAM" id="SSF56436">
    <property type="entry name" value="C-type lectin-like"/>
    <property type="match status" value="1"/>
</dbReference>
<dbReference type="Proteomes" id="UP000002279">
    <property type="component" value="Chromosome 17"/>
</dbReference>
<feature type="transmembrane region" description="Helical" evidence="5">
    <location>
        <begin position="39"/>
        <end position="60"/>
    </location>
</feature>
<name>F7EZX4_ORNAN</name>
<dbReference type="AlphaFoldDB" id="F7EZX4"/>
<dbReference type="Gene3D" id="3.10.100.10">
    <property type="entry name" value="Mannose-Binding Protein A, subunit A"/>
    <property type="match status" value="1"/>
</dbReference>
<evidence type="ECO:0000256" key="2">
    <source>
        <dbReference type="ARBA" id="ARBA00022734"/>
    </source>
</evidence>
<evidence type="ECO:0000313" key="7">
    <source>
        <dbReference type="Ensembl" id="ENSOANP00000026704.2"/>
    </source>
</evidence>
<keyword evidence="5" id="KW-0812">Transmembrane</keyword>
<dbReference type="HOGENOM" id="CLU_1932382_0_0_1"/>